<feature type="region of interest" description="Disordered" evidence="3">
    <location>
        <begin position="131"/>
        <end position="206"/>
    </location>
</feature>
<dbReference type="EMBL" id="KQ241958">
    <property type="protein sequence ID" value="KNC82116.1"/>
    <property type="molecule type" value="Genomic_DNA"/>
</dbReference>
<protein>
    <recommendedName>
        <fullName evidence="4">Transcription initiation factor TFIID subunit 1 histone acetyltransferase domain-containing protein</fullName>
    </recommendedName>
</protein>
<feature type="region of interest" description="Disordered" evidence="3">
    <location>
        <begin position="1374"/>
        <end position="1498"/>
    </location>
</feature>
<dbReference type="eggNOG" id="KOG0008">
    <property type="taxonomic scope" value="Eukaryota"/>
</dbReference>
<feature type="region of interest" description="Disordered" evidence="3">
    <location>
        <begin position="1012"/>
        <end position="1037"/>
    </location>
</feature>
<gene>
    <name evidence="5" type="ORF">SARC_05585</name>
</gene>
<evidence type="ECO:0000256" key="2">
    <source>
        <dbReference type="ARBA" id="ARBA00023242"/>
    </source>
</evidence>
<dbReference type="Proteomes" id="UP000054560">
    <property type="component" value="Unassembled WGS sequence"/>
</dbReference>
<dbReference type="GO" id="GO:0005669">
    <property type="term" value="C:transcription factor TFIID complex"/>
    <property type="evidence" value="ECO:0007669"/>
    <property type="project" value="InterPro"/>
</dbReference>
<feature type="region of interest" description="Disordered" evidence="3">
    <location>
        <begin position="257"/>
        <end position="280"/>
    </location>
</feature>
<dbReference type="Pfam" id="PF12157">
    <property type="entry name" value="DUF3591"/>
    <property type="match status" value="1"/>
</dbReference>
<dbReference type="GO" id="GO:0051123">
    <property type="term" value="P:RNA polymerase II preinitiation complex assembly"/>
    <property type="evidence" value="ECO:0007669"/>
    <property type="project" value="TreeGrafter"/>
</dbReference>
<comment type="subcellular location">
    <subcellularLocation>
        <location evidence="1">Nucleus</location>
    </subcellularLocation>
</comment>
<dbReference type="GO" id="GO:0016251">
    <property type="term" value="F:RNA polymerase II general transcription initiation factor activity"/>
    <property type="evidence" value="ECO:0007669"/>
    <property type="project" value="InterPro"/>
</dbReference>
<dbReference type="GO" id="GO:0017025">
    <property type="term" value="F:TBP-class protein binding"/>
    <property type="evidence" value="ECO:0007669"/>
    <property type="project" value="InterPro"/>
</dbReference>
<dbReference type="GO" id="GO:0004402">
    <property type="term" value="F:histone acetyltransferase activity"/>
    <property type="evidence" value="ECO:0007669"/>
    <property type="project" value="InterPro"/>
</dbReference>
<feature type="compositionally biased region" description="Low complexity" evidence="3">
    <location>
        <begin position="1489"/>
        <end position="1498"/>
    </location>
</feature>
<dbReference type="RefSeq" id="XP_014156018.1">
    <property type="nucleotide sequence ID" value="XM_014300543.1"/>
</dbReference>
<accession>A0A0L0FZX8</accession>
<dbReference type="OrthoDB" id="5752at2759"/>
<proteinExistence type="predicted"/>
<dbReference type="InterPro" id="IPR040240">
    <property type="entry name" value="TAF1"/>
</dbReference>
<evidence type="ECO:0000256" key="1">
    <source>
        <dbReference type="ARBA" id="ARBA00004123"/>
    </source>
</evidence>
<evidence type="ECO:0000313" key="6">
    <source>
        <dbReference type="Proteomes" id="UP000054560"/>
    </source>
</evidence>
<keyword evidence="2" id="KW-0539">Nucleus</keyword>
<organism evidence="5 6">
    <name type="scientific">Sphaeroforma arctica JP610</name>
    <dbReference type="NCBI Taxonomy" id="667725"/>
    <lineage>
        <taxon>Eukaryota</taxon>
        <taxon>Ichthyosporea</taxon>
        <taxon>Ichthyophonida</taxon>
        <taxon>Sphaeroforma</taxon>
    </lineage>
</organism>
<feature type="region of interest" description="Disordered" evidence="3">
    <location>
        <begin position="1154"/>
        <end position="1178"/>
    </location>
</feature>
<evidence type="ECO:0000256" key="3">
    <source>
        <dbReference type="SAM" id="MobiDB-lite"/>
    </source>
</evidence>
<feature type="compositionally biased region" description="Polar residues" evidence="3">
    <location>
        <begin position="976"/>
        <end position="992"/>
    </location>
</feature>
<feature type="compositionally biased region" description="Polar residues" evidence="3">
    <location>
        <begin position="1374"/>
        <end position="1401"/>
    </location>
</feature>
<evidence type="ECO:0000313" key="5">
    <source>
        <dbReference type="EMBL" id="KNC82116.1"/>
    </source>
</evidence>
<evidence type="ECO:0000259" key="4">
    <source>
        <dbReference type="Pfam" id="PF12157"/>
    </source>
</evidence>
<keyword evidence="6" id="KW-1185">Reference proteome</keyword>
<reference evidence="5 6" key="1">
    <citation type="submission" date="2011-02" db="EMBL/GenBank/DDBJ databases">
        <title>The Genome Sequence of Sphaeroforma arctica JP610.</title>
        <authorList>
            <consortium name="The Broad Institute Genome Sequencing Platform"/>
            <person name="Russ C."/>
            <person name="Cuomo C."/>
            <person name="Young S.K."/>
            <person name="Zeng Q."/>
            <person name="Gargeya S."/>
            <person name="Alvarado L."/>
            <person name="Berlin A."/>
            <person name="Chapman S.B."/>
            <person name="Chen Z."/>
            <person name="Freedman E."/>
            <person name="Gellesch M."/>
            <person name="Goldberg J."/>
            <person name="Griggs A."/>
            <person name="Gujja S."/>
            <person name="Heilman E."/>
            <person name="Heiman D."/>
            <person name="Howarth C."/>
            <person name="Mehta T."/>
            <person name="Neiman D."/>
            <person name="Pearson M."/>
            <person name="Roberts A."/>
            <person name="Saif S."/>
            <person name="Shea T."/>
            <person name="Shenoy N."/>
            <person name="Sisk P."/>
            <person name="Stolte C."/>
            <person name="Sykes S."/>
            <person name="White J."/>
            <person name="Yandava C."/>
            <person name="Burger G."/>
            <person name="Gray M.W."/>
            <person name="Holland P.W.H."/>
            <person name="King N."/>
            <person name="Lang F.B.F."/>
            <person name="Roger A.J."/>
            <person name="Ruiz-Trillo I."/>
            <person name="Haas B."/>
            <person name="Nusbaum C."/>
            <person name="Birren B."/>
        </authorList>
    </citation>
    <scope>NUCLEOTIDE SEQUENCE [LARGE SCALE GENOMIC DNA]</scope>
    <source>
        <strain evidence="5 6">JP610</strain>
    </source>
</reference>
<dbReference type="PANTHER" id="PTHR13900:SF0">
    <property type="entry name" value="TRANSCRIPTION INITIATION FACTOR TFIID SUBUNIT 1"/>
    <property type="match status" value="1"/>
</dbReference>
<feature type="compositionally biased region" description="Basic residues" evidence="3">
    <location>
        <begin position="1413"/>
        <end position="1433"/>
    </location>
</feature>
<dbReference type="PANTHER" id="PTHR13900">
    <property type="entry name" value="TRANSCRIPTION INITIATION FACTOR TFIID"/>
    <property type="match status" value="1"/>
</dbReference>
<feature type="region of interest" description="Disordered" evidence="3">
    <location>
        <begin position="970"/>
        <end position="992"/>
    </location>
</feature>
<sequence>MPKREAKLRALAELVKTINDLSKPNESQYVIRTHTMRSKVRPIVRPSVDQTESFYDVEVLVRVPPHDVVHTRTPQHLLLPCNTAVHTHKHTLITAPPCTTEINPKTPATDGDEASNSWISDGECALTRQSIDHRNPTQSLGTTPAWPSADSAPAQEAAGPLGAANSAPTDPTDAKHIRVPAAQHRTTVGARNKCTPALQRTQDTRAHAHTRGCAKATESDYVHHSAEGLGAEYGANGAAVSEESADGFTTDEGRCIDAQSSTHGGVDPSNVPNGRSNDQGEHRYLLSFGQEYSVQGGWNGSDLFPLNQVPWEDSIVLGLSDSDNEQDIPTQVVSSFGWDTIRQPSDDDEAATPDSNALRDDFEGLPVFHANGTNSLTPCPTRPTTHAHTHTHTQTHTHTHTHTHSCESTAVDSAVDTNHEHAAVHVLSPIRQSLWYDLWEDDVIWEDYGCTNGPTAAEKDFPVVLDMNDRFLIFDDVIEGSEGDSCGGMRRQAQLELNSDGSGKAGHDMYNLSNDKCFVRPPDIVHRKEHAQCARVLQPPFYRIGWTPLELRNWHRSPLSSLCFSQREKDITVEGLHLKTAKDDQPEMGNIRELRSINTVEDLSSMDGDLILIEYSEEEPPILSKVGMTSQIVNYHKMRREGSTTTEETAMYNHGTDVTLKEDDHLIWLLGELHPGQSMQILQSRLSRVPLFAHAQRHSEYSDFLVVRCKDKFWLRELPPVYCAGQVLPRQEVPFPRDREADKLVTELLRVWLSRVFGSASGEVTSQRKVALAEVKESFPQATKHKIGKILHEYAEARGRFWVAKPNVTVESEVQLANHVRPEDVCRFERMCAFDQKLKDLGYRFINNHFHPDESDPVDREVELAPWFTTRNYVDAIYNRCQLAVCGFGDPTGCGQGYSFLRRAIRPIGKCKGRRRCKLSTHHKADLRKETNGEVERLLRDRGVTDEQCPRTFREKRKMLRMLANQDATVDGDDSVNATDSNSCHAQPQKQSRVAYRQAYINRCQSAYDSQRVALSASTDPPTPTPTPERSDDDEESLDDLAQSIEDMLQEESTTPETGNNTRAQLRIKRVYVDALGQESVYTEHVDDPLIIDRYIADQTHTKAASHQLTTAAQRVRSGGPSRVRVCSACKRTEHVAKNWRKCPLWDSDDDGLSLSSTTSTSDNDQTQTPDDSSTMTTQTIHTEGMRIVISLNPPHCAFASSSDCSERSKKRKIYMRSKTLPDTSVLRTLNFTNAGKPHYHSLLRHGALKNASLYEAMGNSVTEIYAQTLSSTTTTVADVLPTAAEMREPNRRRRKMSKKRTVSANVNCSVGSKLRVSAPQECTTRPHYRPQLRRWSLLLENARHGPLQYQAHMAGTKIWFTKATAAAGEQNRTFVSNSPQKRAFSSNSTQIRAFSSNSTRRIGLTRSDTHTSHVHKHNRKRKHEHHHPHTTTHKADNQTLRKKKKHSNDDQSPVNDRRFKKHWKWDHRNQTTEGRQHMQPMRSTPRMHSTSSLATHHSTSNLATNHQATEAVVCIDVDAIGDEWVHNTPQHGRTASAAKVIDVDAYDVTSNVRAPQIPKDEHVAHETEYIDVDAWDDE</sequence>
<dbReference type="GeneID" id="25906089"/>
<feature type="compositionally biased region" description="Basic and acidic residues" evidence="3">
    <location>
        <begin position="1467"/>
        <end position="1477"/>
    </location>
</feature>
<dbReference type="STRING" id="667725.A0A0L0FZX8"/>
<name>A0A0L0FZX8_9EUKA</name>
<dbReference type="InterPro" id="IPR022591">
    <property type="entry name" value="TAF1_HAT_dom"/>
</dbReference>
<feature type="domain" description="Transcription initiation factor TFIID subunit 1 histone acetyltransferase" evidence="4">
    <location>
        <begin position="529"/>
        <end position="959"/>
    </location>
</feature>